<comment type="caution">
    <text evidence="5">The sequence shown here is derived from an EMBL/GenBank/DDBJ whole genome shotgun (WGS) entry which is preliminary data.</text>
</comment>
<evidence type="ECO:0000259" key="4">
    <source>
        <dbReference type="PROSITE" id="PS50932"/>
    </source>
</evidence>
<keyword evidence="2" id="KW-0238">DNA-binding</keyword>
<evidence type="ECO:0000256" key="1">
    <source>
        <dbReference type="ARBA" id="ARBA00023015"/>
    </source>
</evidence>
<accession>A0A846N370</accession>
<dbReference type="CDD" id="cd19977">
    <property type="entry name" value="PBP1_EndR-like"/>
    <property type="match status" value="1"/>
</dbReference>
<evidence type="ECO:0000256" key="3">
    <source>
        <dbReference type="ARBA" id="ARBA00023163"/>
    </source>
</evidence>
<dbReference type="SMART" id="SM00354">
    <property type="entry name" value="HTH_LACI"/>
    <property type="match status" value="1"/>
</dbReference>
<evidence type="ECO:0000256" key="2">
    <source>
        <dbReference type="ARBA" id="ARBA00023125"/>
    </source>
</evidence>
<gene>
    <name evidence="5" type="ORF">FHS83_002848</name>
</gene>
<keyword evidence="1" id="KW-0805">Transcription regulation</keyword>
<keyword evidence="3" id="KW-0804">Transcription</keyword>
<dbReference type="InterPro" id="IPR046335">
    <property type="entry name" value="LacI/GalR-like_sensor"/>
</dbReference>
<sequence length="320" mass="34541">MARAAGVSPATVSRALSGGPVSAELRKKVEKAVKAIGYRPNLSARRLRSQNTKTIGLVVADIRNPFFTAVSRVVEDMAYAQGMRVVLCNTDENPEREAFYLRSMQEERVTGLILAPTETTLHKLEKDPLLEVPVVMVDRYLASSRYDAVALDNVQAARVLVEHLIASGKKRIAGLFGNSSRTGQERYQGYAEAVTKAGLPVLGQFIRPYTSDAESALRQLWASEKPDAIIASNSLTAGGILRAVKALKLRIPEDLAVAAFDNEPWASLVEPGLTVIAQPVDDIGHAAMQLLSDRIQNPGLQPRTVMLGGELIVRGSSATG</sequence>
<dbReference type="Gene3D" id="1.10.260.40">
    <property type="entry name" value="lambda repressor-like DNA-binding domains"/>
    <property type="match status" value="1"/>
</dbReference>
<dbReference type="SUPFAM" id="SSF53822">
    <property type="entry name" value="Periplasmic binding protein-like I"/>
    <property type="match status" value="1"/>
</dbReference>
<evidence type="ECO:0000313" key="6">
    <source>
        <dbReference type="Proteomes" id="UP000570514"/>
    </source>
</evidence>
<dbReference type="RefSeq" id="WP_208414799.1">
    <property type="nucleotide sequence ID" value="NZ_BAAADC010000001.1"/>
</dbReference>
<protein>
    <submittedName>
        <fullName evidence="5">LacI family fructose operon transcriptional repressor</fullName>
    </submittedName>
</protein>
<dbReference type="Proteomes" id="UP000570514">
    <property type="component" value="Unassembled WGS sequence"/>
</dbReference>
<dbReference type="Pfam" id="PF00356">
    <property type="entry name" value="LacI"/>
    <property type="match status" value="1"/>
</dbReference>
<dbReference type="Gene3D" id="3.40.50.2300">
    <property type="match status" value="2"/>
</dbReference>
<feature type="domain" description="HTH lacI-type" evidence="4">
    <location>
        <begin position="1"/>
        <end position="49"/>
    </location>
</feature>
<dbReference type="GO" id="GO:0003700">
    <property type="term" value="F:DNA-binding transcription factor activity"/>
    <property type="evidence" value="ECO:0007669"/>
    <property type="project" value="TreeGrafter"/>
</dbReference>
<name>A0A846N370_9PROT</name>
<organism evidence="5 6">
    <name type="scientific">Rhizomicrobium palustre</name>
    <dbReference type="NCBI Taxonomy" id="189966"/>
    <lineage>
        <taxon>Bacteria</taxon>
        <taxon>Pseudomonadati</taxon>
        <taxon>Pseudomonadota</taxon>
        <taxon>Alphaproteobacteria</taxon>
        <taxon>Micropepsales</taxon>
        <taxon>Micropepsaceae</taxon>
        <taxon>Rhizomicrobium</taxon>
    </lineage>
</organism>
<dbReference type="Pfam" id="PF13377">
    <property type="entry name" value="Peripla_BP_3"/>
    <property type="match status" value="1"/>
</dbReference>
<proteinExistence type="predicted"/>
<dbReference type="InterPro" id="IPR028082">
    <property type="entry name" value="Peripla_BP_I"/>
</dbReference>
<dbReference type="PANTHER" id="PTHR30146:SF145">
    <property type="entry name" value="RIBOSE OPERON REPRESSOR"/>
    <property type="match status" value="1"/>
</dbReference>
<dbReference type="PROSITE" id="PS50932">
    <property type="entry name" value="HTH_LACI_2"/>
    <property type="match status" value="1"/>
</dbReference>
<dbReference type="EMBL" id="JAASRM010000001">
    <property type="protein sequence ID" value="NIK89530.1"/>
    <property type="molecule type" value="Genomic_DNA"/>
</dbReference>
<dbReference type="GO" id="GO:0000976">
    <property type="term" value="F:transcription cis-regulatory region binding"/>
    <property type="evidence" value="ECO:0007669"/>
    <property type="project" value="TreeGrafter"/>
</dbReference>
<dbReference type="InterPro" id="IPR000843">
    <property type="entry name" value="HTH_LacI"/>
</dbReference>
<dbReference type="PANTHER" id="PTHR30146">
    <property type="entry name" value="LACI-RELATED TRANSCRIPTIONAL REPRESSOR"/>
    <property type="match status" value="1"/>
</dbReference>
<dbReference type="InterPro" id="IPR010982">
    <property type="entry name" value="Lambda_DNA-bd_dom_sf"/>
</dbReference>
<keyword evidence="6" id="KW-1185">Reference proteome</keyword>
<evidence type="ECO:0000313" key="5">
    <source>
        <dbReference type="EMBL" id="NIK89530.1"/>
    </source>
</evidence>
<dbReference type="AlphaFoldDB" id="A0A846N370"/>
<dbReference type="CDD" id="cd01392">
    <property type="entry name" value="HTH_LacI"/>
    <property type="match status" value="1"/>
</dbReference>
<reference evidence="5 6" key="1">
    <citation type="submission" date="2020-03" db="EMBL/GenBank/DDBJ databases">
        <title>Genomic Encyclopedia of Type Strains, Phase IV (KMG-IV): sequencing the most valuable type-strain genomes for metagenomic binning, comparative biology and taxonomic classification.</title>
        <authorList>
            <person name="Goeker M."/>
        </authorList>
    </citation>
    <scope>NUCLEOTIDE SEQUENCE [LARGE SCALE GENOMIC DNA]</scope>
    <source>
        <strain evidence="5 6">DSM 19867</strain>
    </source>
</reference>
<dbReference type="SUPFAM" id="SSF47413">
    <property type="entry name" value="lambda repressor-like DNA-binding domains"/>
    <property type="match status" value="1"/>
</dbReference>